<protein>
    <recommendedName>
        <fullName evidence="5">Tyr recombinase domain-containing protein</fullName>
    </recommendedName>
</protein>
<dbReference type="GO" id="GO:0006310">
    <property type="term" value="P:DNA recombination"/>
    <property type="evidence" value="ECO:0007669"/>
    <property type="project" value="UniProtKB-KW"/>
</dbReference>
<sequence>QQGNTMELLAETEEPFQIIVNYISKKLDCKHTDASIIQSRTSLFVLFELMGKNKDKIRNKTIEQIMKGPVTRIRKIQKEEQIWQLYTQLDYIQCQAEGRDEGNLDQKSLTKVDLTLFMRQIVCRFAKQQRAKLDVTKWQEGINLTKKYHGIEKSEEHEFALSGLTNDKLCPVKQWRSWRDKRTLKNELSQMQIWRNRNEEQNWTCDQCSKGIREIMRVAGIEKKYTVASIRKASIFAMIKLGKSKQEIDRQSRHSEAAATVRKFYDANNNTEIRNAISKCTSDQMQNKKQNDKNQIKDVRIDAG</sequence>
<organism evidence="3 4">
    <name type="scientific">Streblomastix strix</name>
    <dbReference type="NCBI Taxonomy" id="222440"/>
    <lineage>
        <taxon>Eukaryota</taxon>
        <taxon>Metamonada</taxon>
        <taxon>Preaxostyla</taxon>
        <taxon>Oxymonadida</taxon>
        <taxon>Streblomastigidae</taxon>
        <taxon>Streblomastix</taxon>
    </lineage>
</organism>
<gene>
    <name evidence="3" type="ORF">EZS28_023210</name>
</gene>
<evidence type="ECO:0008006" key="5">
    <source>
        <dbReference type="Google" id="ProtNLM"/>
    </source>
</evidence>
<comment type="caution">
    <text evidence="3">The sequence shown here is derived from an EMBL/GenBank/DDBJ whole genome shotgun (WGS) entry which is preliminary data.</text>
</comment>
<dbReference type="SUPFAM" id="SSF56349">
    <property type="entry name" value="DNA breaking-rejoining enzymes"/>
    <property type="match status" value="1"/>
</dbReference>
<feature type="compositionally biased region" description="Basic and acidic residues" evidence="2">
    <location>
        <begin position="289"/>
        <end position="304"/>
    </location>
</feature>
<dbReference type="GO" id="GO:0003677">
    <property type="term" value="F:DNA binding"/>
    <property type="evidence" value="ECO:0007669"/>
    <property type="project" value="InterPro"/>
</dbReference>
<name>A0A5J4VFN6_9EUKA</name>
<dbReference type="InterPro" id="IPR013762">
    <property type="entry name" value="Integrase-like_cat_sf"/>
</dbReference>
<feature type="region of interest" description="Disordered" evidence="2">
    <location>
        <begin position="281"/>
        <end position="304"/>
    </location>
</feature>
<reference evidence="3 4" key="1">
    <citation type="submission" date="2019-03" db="EMBL/GenBank/DDBJ databases">
        <title>Single cell metagenomics reveals metabolic interactions within the superorganism composed of flagellate Streblomastix strix and complex community of Bacteroidetes bacteria on its surface.</title>
        <authorList>
            <person name="Treitli S.C."/>
            <person name="Kolisko M."/>
            <person name="Husnik F."/>
            <person name="Keeling P."/>
            <person name="Hampl V."/>
        </authorList>
    </citation>
    <scope>NUCLEOTIDE SEQUENCE [LARGE SCALE GENOMIC DNA]</scope>
    <source>
        <strain evidence="3">ST1C</strain>
    </source>
</reference>
<proteinExistence type="predicted"/>
<evidence type="ECO:0000256" key="2">
    <source>
        <dbReference type="SAM" id="MobiDB-lite"/>
    </source>
</evidence>
<dbReference type="EMBL" id="SNRW01007425">
    <property type="protein sequence ID" value="KAA6381262.1"/>
    <property type="molecule type" value="Genomic_DNA"/>
</dbReference>
<evidence type="ECO:0000313" key="4">
    <source>
        <dbReference type="Proteomes" id="UP000324800"/>
    </source>
</evidence>
<dbReference type="Proteomes" id="UP000324800">
    <property type="component" value="Unassembled WGS sequence"/>
</dbReference>
<accession>A0A5J4VFN6</accession>
<feature type="non-terminal residue" evidence="3">
    <location>
        <position position="1"/>
    </location>
</feature>
<dbReference type="InterPro" id="IPR011010">
    <property type="entry name" value="DNA_brk_join_enz"/>
</dbReference>
<dbReference type="AlphaFoldDB" id="A0A5J4VFN6"/>
<dbReference type="Gene3D" id="1.10.443.10">
    <property type="entry name" value="Intergrase catalytic core"/>
    <property type="match status" value="1"/>
</dbReference>
<evidence type="ECO:0000313" key="3">
    <source>
        <dbReference type="EMBL" id="KAA6381262.1"/>
    </source>
</evidence>
<dbReference type="GO" id="GO:0015074">
    <property type="term" value="P:DNA integration"/>
    <property type="evidence" value="ECO:0007669"/>
    <property type="project" value="InterPro"/>
</dbReference>
<keyword evidence="1" id="KW-0233">DNA recombination</keyword>
<evidence type="ECO:0000256" key="1">
    <source>
        <dbReference type="ARBA" id="ARBA00023172"/>
    </source>
</evidence>